<protein>
    <recommendedName>
        <fullName evidence="6 7">6-phosphogluconolactonase</fullName>
        <shortName evidence="7">6PGL</shortName>
        <ecNumber evidence="5 7">3.1.1.31</ecNumber>
    </recommendedName>
</protein>
<evidence type="ECO:0000313" key="10">
    <source>
        <dbReference type="Proteomes" id="UP001595907"/>
    </source>
</evidence>
<dbReference type="PANTHER" id="PTHR11054">
    <property type="entry name" value="6-PHOSPHOGLUCONOLACTONASE"/>
    <property type="match status" value="1"/>
</dbReference>
<reference evidence="10" key="1">
    <citation type="journal article" date="2019" name="Int. J. Syst. Evol. Microbiol.">
        <title>The Global Catalogue of Microorganisms (GCM) 10K type strain sequencing project: providing services to taxonomists for standard genome sequencing and annotation.</title>
        <authorList>
            <consortium name="The Broad Institute Genomics Platform"/>
            <consortium name="The Broad Institute Genome Sequencing Center for Infectious Disease"/>
            <person name="Wu L."/>
            <person name="Ma J."/>
        </authorList>
    </citation>
    <scope>NUCLEOTIDE SEQUENCE [LARGE SCALE GENOMIC DNA]</scope>
    <source>
        <strain evidence="10">CECT 8289</strain>
    </source>
</reference>
<organism evidence="9 10">
    <name type="scientific">Ferruginibacter yonginensis</name>
    <dbReference type="NCBI Taxonomy" id="1310416"/>
    <lineage>
        <taxon>Bacteria</taxon>
        <taxon>Pseudomonadati</taxon>
        <taxon>Bacteroidota</taxon>
        <taxon>Chitinophagia</taxon>
        <taxon>Chitinophagales</taxon>
        <taxon>Chitinophagaceae</taxon>
        <taxon>Ferruginibacter</taxon>
    </lineage>
</organism>
<dbReference type="SUPFAM" id="SSF100950">
    <property type="entry name" value="NagB/RpiA/CoA transferase-like"/>
    <property type="match status" value="1"/>
</dbReference>
<accession>A0ABV8QWW1</accession>
<keyword evidence="10" id="KW-1185">Reference proteome</keyword>
<feature type="domain" description="Glucosamine/galactosamine-6-phosphate isomerase" evidence="8">
    <location>
        <begin position="11"/>
        <end position="224"/>
    </location>
</feature>
<evidence type="ECO:0000256" key="4">
    <source>
        <dbReference type="ARBA" id="ARBA00010662"/>
    </source>
</evidence>
<comment type="function">
    <text evidence="2 7">Hydrolysis of 6-phosphogluconolactone to 6-phosphogluconate.</text>
</comment>
<dbReference type="PANTHER" id="PTHR11054:SF0">
    <property type="entry name" value="6-PHOSPHOGLUCONOLACTONASE"/>
    <property type="match status" value="1"/>
</dbReference>
<gene>
    <name evidence="7 9" type="primary">pgl</name>
    <name evidence="9" type="ORF">ACFOWM_13130</name>
</gene>
<dbReference type="EMBL" id="JBHSCZ010000004">
    <property type="protein sequence ID" value="MFC4263833.1"/>
    <property type="molecule type" value="Genomic_DNA"/>
</dbReference>
<name>A0ABV8QWW1_9BACT</name>
<dbReference type="CDD" id="cd01400">
    <property type="entry name" value="6PGL"/>
    <property type="match status" value="1"/>
</dbReference>
<sequence length="231" mass="25806">MAHKIKNFSNTNTLAIAAADYIIAAGLAAIKKNGRFCVALSGGSTPNILYQVLVQPAYQSKIDWKKTFIFWSDERCVPANDPQNNSYQAYQVLLNEVPIPKENIFTIPVHLTPAAAAAAYQLTIQQFFKNNFPVFDIVLLGMGDNGHTASLFPHTSILHETTALVKNIYVNEVNMDRITFTAPFINNAQHRLFLVTGANKKTMLQKVLHGNYEPDNYPAQLIKNADWYTCV</sequence>
<evidence type="ECO:0000256" key="7">
    <source>
        <dbReference type="RuleBase" id="RU365095"/>
    </source>
</evidence>
<dbReference type="NCBIfam" id="TIGR01198">
    <property type="entry name" value="pgl"/>
    <property type="match status" value="1"/>
</dbReference>
<dbReference type="InterPro" id="IPR037171">
    <property type="entry name" value="NagB/RpiA_transferase-like"/>
</dbReference>
<evidence type="ECO:0000259" key="8">
    <source>
        <dbReference type="Pfam" id="PF01182"/>
    </source>
</evidence>
<comment type="catalytic activity">
    <reaction evidence="1 7">
        <text>6-phospho-D-glucono-1,5-lactone + H2O = 6-phospho-D-gluconate + H(+)</text>
        <dbReference type="Rhea" id="RHEA:12556"/>
        <dbReference type="ChEBI" id="CHEBI:15377"/>
        <dbReference type="ChEBI" id="CHEBI:15378"/>
        <dbReference type="ChEBI" id="CHEBI:57955"/>
        <dbReference type="ChEBI" id="CHEBI:58759"/>
        <dbReference type="EC" id="3.1.1.31"/>
    </reaction>
</comment>
<comment type="similarity">
    <text evidence="4 7">Belongs to the glucosamine/galactosamine-6-phosphate isomerase family. 6-phosphogluconolactonase subfamily.</text>
</comment>
<evidence type="ECO:0000256" key="1">
    <source>
        <dbReference type="ARBA" id="ARBA00000832"/>
    </source>
</evidence>
<evidence type="ECO:0000313" key="9">
    <source>
        <dbReference type="EMBL" id="MFC4263833.1"/>
    </source>
</evidence>
<dbReference type="InterPro" id="IPR005900">
    <property type="entry name" value="6-phosphogluconolactonase_DevB"/>
</dbReference>
<dbReference type="InterPro" id="IPR039104">
    <property type="entry name" value="6PGL"/>
</dbReference>
<evidence type="ECO:0000256" key="6">
    <source>
        <dbReference type="ARBA" id="ARBA00020337"/>
    </source>
</evidence>
<dbReference type="EC" id="3.1.1.31" evidence="5 7"/>
<evidence type="ECO:0000256" key="5">
    <source>
        <dbReference type="ARBA" id="ARBA00013198"/>
    </source>
</evidence>
<proteinExistence type="inferred from homology"/>
<dbReference type="GO" id="GO:0017057">
    <property type="term" value="F:6-phosphogluconolactonase activity"/>
    <property type="evidence" value="ECO:0007669"/>
    <property type="project" value="UniProtKB-EC"/>
</dbReference>
<dbReference type="RefSeq" id="WP_379710901.1">
    <property type="nucleotide sequence ID" value="NZ_JBHSCZ010000004.1"/>
</dbReference>
<evidence type="ECO:0000256" key="3">
    <source>
        <dbReference type="ARBA" id="ARBA00004961"/>
    </source>
</evidence>
<dbReference type="InterPro" id="IPR006148">
    <property type="entry name" value="Glc/Gal-6P_isomerase"/>
</dbReference>
<dbReference type="Pfam" id="PF01182">
    <property type="entry name" value="Glucosamine_iso"/>
    <property type="match status" value="1"/>
</dbReference>
<dbReference type="Proteomes" id="UP001595907">
    <property type="component" value="Unassembled WGS sequence"/>
</dbReference>
<evidence type="ECO:0000256" key="2">
    <source>
        <dbReference type="ARBA" id="ARBA00002681"/>
    </source>
</evidence>
<comment type="caution">
    <text evidence="9">The sequence shown here is derived from an EMBL/GenBank/DDBJ whole genome shotgun (WGS) entry which is preliminary data.</text>
</comment>
<dbReference type="Gene3D" id="3.40.50.1360">
    <property type="match status" value="1"/>
</dbReference>
<keyword evidence="7 9" id="KW-0378">Hydrolase</keyword>
<comment type="pathway">
    <text evidence="3 7">Carbohydrate degradation; pentose phosphate pathway; D-ribulose 5-phosphate from D-glucose 6-phosphate (oxidative stage): step 2/3.</text>
</comment>